<evidence type="ECO:0000313" key="1">
    <source>
        <dbReference type="EMBL" id="KAJ1185571.1"/>
    </source>
</evidence>
<protein>
    <submittedName>
        <fullName evidence="1">Uncharacterized protein</fullName>
    </submittedName>
</protein>
<organism evidence="1 2">
    <name type="scientific">Pleurodeles waltl</name>
    <name type="common">Iberian ribbed newt</name>
    <dbReference type="NCBI Taxonomy" id="8319"/>
    <lineage>
        <taxon>Eukaryota</taxon>
        <taxon>Metazoa</taxon>
        <taxon>Chordata</taxon>
        <taxon>Craniata</taxon>
        <taxon>Vertebrata</taxon>
        <taxon>Euteleostomi</taxon>
        <taxon>Amphibia</taxon>
        <taxon>Batrachia</taxon>
        <taxon>Caudata</taxon>
        <taxon>Salamandroidea</taxon>
        <taxon>Salamandridae</taxon>
        <taxon>Pleurodelinae</taxon>
        <taxon>Pleurodeles</taxon>
    </lineage>
</organism>
<evidence type="ECO:0000313" key="2">
    <source>
        <dbReference type="Proteomes" id="UP001066276"/>
    </source>
</evidence>
<dbReference type="AlphaFoldDB" id="A0AAV7UAJ8"/>
<gene>
    <name evidence="1" type="ORF">NDU88_002363</name>
</gene>
<dbReference type="EMBL" id="JANPWB010000005">
    <property type="protein sequence ID" value="KAJ1185571.1"/>
    <property type="molecule type" value="Genomic_DNA"/>
</dbReference>
<sequence>MNRLRLHGRGFFNAEQLTGFFKGAKLIQSVIEVEDCLEGMSPSVRYTFAPEEGYDWVELLAYLECGGCNVLVQHWLEALEMHWLVVFGPLEDAFLELVIMGASQDICWGCGVRPR</sequence>
<name>A0AAV7UAJ8_PLEWA</name>
<dbReference type="Proteomes" id="UP001066276">
    <property type="component" value="Chromosome 3_1"/>
</dbReference>
<proteinExistence type="predicted"/>
<accession>A0AAV7UAJ8</accession>
<keyword evidence="2" id="KW-1185">Reference proteome</keyword>
<reference evidence="1" key="1">
    <citation type="journal article" date="2022" name="bioRxiv">
        <title>Sequencing and chromosome-scale assembly of the giantPleurodeles waltlgenome.</title>
        <authorList>
            <person name="Brown T."/>
            <person name="Elewa A."/>
            <person name="Iarovenko S."/>
            <person name="Subramanian E."/>
            <person name="Araus A.J."/>
            <person name="Petzold A."/>
            <person name="Susuki M."/>
            <person name="Suzuki K.-i.T."/>
            <person name="Hayashi T."/>
            <person name="Toyoda A."/>
            <person name="Oliveira C."/>
            <person name="Osipova E."/>
            <person name="Leigh N.D."/>
            <person name="Simon A."/>
            <person name="Yun M.H."/>
        </authorList>
    </citation>
    <scope>NUCLEOTIDE SEQUENCE</scope>
    <source>
        <strain evidence="1">20211129_DDA</strain>
        <tissue evidence="1">Liver</tissue>
    </source>
</reference>
<comment type="caution">
    <text evidence="1">The sequence shown here is derived from an EMBL/GenBank/DDBJ whole genome shotgun (WGS) entry which is preliminary data.</text>
</comment>